<evidence type="ECO:0000313" key="1">
    <source>
        <dbReference type="EnsemblPlants" id="QL05p035795:mrna"/>
    </source>
</evidence>
<organism evidence="1 2">
    <name type="scientific">Quercus lobata</name>
    <name type="common">Valley oak</name>
    <dbReference type="NCBI Taxonomy" id="97700"/>
    <lineage>
        <taxon>Eukaryota</taxon>
        <taxon>Viridiplantae</taxon>
        <taxon>Streptophyta</taxon>
        <taxon>Embryophyta</taxon>
        <taxon>Tracheophyta</taxon>
        <taxon>Spermatophyta</taxon>
        <taxon>Magnoliopsida</taxon>
        <taxon>eudicotyledons</taxon>
        <taxon>Gunneridae</taxon>
        <taxon>Pentapetalae</taxon>
        <taxon>rosids</taxon>
        <taxon>fabids</taxon>
        <taxon>Fagales</taxon>
        <taxon>Fagaceae</taxon>
        <taxon>Quercus</taxon>
    </lineage>
</organism>
<dbReference type="Gramene" id="QL05p035795:mrna">
    <property type="protein sequence ID" value="QL05p035795:mrna"/>
    <property type="gene ID" value="QL05p035795"/>
</dbReference>
<proteinExistence type="predicted"/>
<dbReference type="AlphaFoldDB" id="A0A7N2R4S8"/>
<evidence type="ECO:0000313" key="2">
    <source>
        <dbReference type="Proteomes" id="UP000594261"/>
    </source>
</evidence>
<sequence>MSRFQLGFDMLGRKYSTEIIRYFDLVSDYMLLPQRTMEELVLELLEVEREHTDHVNSCHDEGNPVNYGIVPESQQHKNKGFDTDFKGIDIACIKDNSNVGQGADKVIEAVIRDNVDLSKESSSVQPVVRWASKGVGPSSSQIQGKWTRLNRMDFGLCGITKALNLPILGKRGTYLRTEMDISLGQEEQLVKCGKFNESSAKEDDILAGEGFLRLYDNLPFPSQIIVKYPDSGEGLALIWKTDVKLEAINFTANHILTKGKEDDGFEWYLTCFYAFKEALDLCQLEDLGFRGYPFTWNNRRLGDANTKVRLDRAVATKE</sequence>
<dbReference type="EnsemblPlants" id="QL05p035795:mrna">
    <property type="protein sequence ID" value="QL05p035795:mrna"/>
    <property type="gene ID" value="QL05p035795"/>
</dbReference>
<reference evidence="1 2" key="1">
    <citation type="journal article" date="2016" name="G3 (Bethesda)">
        <title>First Draft Assembly and Annotation of the Genome of a California Endemic Oak Quercus lobata Nee (Fagaceae).</title>
        <authorList>
            <person name="Sork V.L."/>
            <person name="Fitz-Gibbon S.T."/>
            <person name="Puiu D."/>
            <person name="Crepeau M."/>
            <person name="Gugger P.F."/>
            <person name="Sherman R."/>
            <person name="Stevens K."/>
            <person name="Langley C.H."/>
            <person name="Pellegrini M."/>
            <person name="Salzberg S.L."/>
        </authorList>
    </citation>
    <scope>NUCLEOTIDE SEQUENCE [LARGE SCALE GENOMIC DNA]</scope>
    <source>
        <strain evidence="1 2">cv. SW786</strain>
    </source>
</reference>
<name>A0A7N2R4S8_QUELO</name>
<dbReference type="Proteomes" id="UP000594261">
    <property type="component" value="Chromosome 5"/>
</dbReference>
<accession>A0A7N2R4S8</accession>
<protein>
    <submittedName>
        <fullName evidence="1">Uncharacterized protein</fullName>
    </submittedName>
</protein>
<dbReference type="EMBL" id="LRBV02000005">
    <property type="status" value="NOT_ANNOTATED_CDS"/>
    <property type="molecule type" value="Genomic_DNA"/>
</dbReference>
<dbReference type="InParanoid" id="A0A7N2R4S8"/>
<keyword evidence="2" id="KW-1185">Reference proteome</keyword>
<reference evidence="1" key="2">
    <citation type="submission" date="2021-01" db="UniProtKB">
        <authorList>
            <consortium name="EnsemblPlants"/>
        </authorList>
    </citation>
    <scope>IDENTIFICATION</scope>
</reference>